<dbReference type="PANTHER" id="PTHR43133:SF8">
    <property type="entry name" value="RNA POLYMERASE SIGMA FACTOR HI_1459-RELATED"/>
    <property type="match status" value="1"/>
</dbReference>
<keyword evidence="3" id="KW-0731">Sigma factor</keyword>
<evidence type="ECO:0000259" key="6">
    <source>
        <dbReference type="Pfam" id="PF04542"/>
    </source>
</evidence>
<dbReference type="Pfam" id="PF04542">
    <property type="entry name" value="Sigma70_r2"/>
    <property type="match status" value="1"/>
</dbReference>
<dbReference type="Gene3D" id="1.10.10.10">
    <property type="entry name" value="Winged helix-like DNA-binding domain superfamily/Winged helix DNA-binding domain"/>
    <property type="match status" value="1"/>
</dbReference>
<dbReference type="InterPro" id="IPR013325">
    <property type="entry name" value="RNA_pol_sigma_r2"/>
</dbReference>
<dbReference type="InterPro" id="IPR039425">
    <property type="entry name" value="RNA_pol_sigma-70-like"/>
</dbReference>
<evidence type="ECO:0000256" key="4">
    <source>
        <dbReference type="ARBA" id="ARBA00023125"/>
    </source>
</evidence>
<dbReference type="PANTHER" id="PTHR43133">
    <property type="entry name" value="RNA POLYMERASE ECF-TYPE SIGMA FACTO"/>
    <property type="match status" value="1"/>
</dbReference>
<dbReference type="SUPFAM" id="SSF88946">
    <property type="entry name" value="Sigma2 domain of RNA polymerase sigma factors"/>
    <property type="match status" value="1"/>
</dbReference>
<comment type="similarity">
    <text evidence="1">Belongs to the sigma-70 factor family. ECF subfamily.</text>
</comment>
<dbReference type="CDD" id="cd06171">
    <property type="entry name" value="Sigma70_r4"/>
    <property type="match status" value="1"/>
</dbReference>
<dbReference type="InterPro" id="IPR013324">
    <property type="entry name" value="RNA_pol_sigma_r3/r4-like"/>
</dbReference>
<keyword evidence="4" id="KW-0238">DNA-binding</keyword>
<name>A0ABT6NJR8_9BACT</name>
<dbReference type="NCBIfam" id="TIGR02937">
    <property type="entry name" value="sigma70-ECF"/>
    <property type="match status" value="1"/>
</dbReference>
<evidence type="ECO:0000256" key="1">
    <source>
        <dbReference type="ARBA" id="ARBA00010641"/>
    </source>
</evidence>
<keyword evidence="9" id="KW-1185">Reference proteome</keyword>
<dbReference type="Proteomes" id="UP001160301">
    <property type="component" value="Unassembled WGS sequence"/>
</dbReference>
<evidence type="ECO:0000313" key="8">
    <source>
        <dbReference type="EMBL" id="MDI1428533.1"/>
    </source>
</evidence>
<dbReference type="RefSeq" id="WP_284720000.1">
    <property type="nucleotide sequence ID" value="NZ_JARZHI010000002.1"/>
</dbReference>
<dbReference type="Pfam" id="PF08281">
    <property type="entry name" value="Sigma70_r4_2"/>
    <property type="match status" value="1"/>
</dbReference>
<dbReference type="EMBL" id="JARZHI010000002">
    <property type="protein sequence ID" value="MDI1428533.1"/>
    <property type="molecule type" value="Genomic_DNA"/>
</dbReference>
<gene>
    <name evidence="8" type="ORF">QHF89_03485</name>
</gene>
<protein>
    <submittedName>
        <fullName evidence="8">RNA polymerase sigma factor</fullName>
    </submittedName>
</protein>
<evidence type="ECO:0000256" key="3">
    <source>
        <dbReference type="ARBA" id="ARBA00023082"/>
    </source>
</evidence>
<dbReference type="InterPro" id="IPR036388">
    <property type="entry name" value="WH-like_DNA-bd_sf"/>
</dbReference>
<keyword evidence="5" id="KW-0804">Transcription</keyword>
<dbReference type="SUPFAM" id="SSF88659">
    <property type="entry name" value="Sigma3 and sigma4 domains of RNA polymerase sigma factors"/>
    <property type="match status" value="1"/>
</dbReference>
<dbReference type="InterPro" id="IPR007627">
    <property type="entry name" value="RNA_pol_sigma70_r2"/>
</dbReference>
<evidence type="ECO:0000256" key="5">
    <source>
        <dbReference type="ARBA" id="ARBA00023163"/>
    </source>
</evidence>
<keyword evidence="2" id="KW-0805">Transcription regulation</keyword>
<feature type="domain" description="RNA polymerase sigma-70 region 2" evidence="6">
    <location>
        <begin position="51"/>
        <end position="118"/>
    </location>
</feature>
<evidence type="ECO:0000256" key="2">
    <source>
        <dbReference type="ARBA" id="ARBA00023015"/>
    </source>
</evidence>
<evidence type="ECO:0000313" key="9">
    <source>
        <dbReference type="Proteomes" id="UP001160301"/>
    </source>
</evidence>
<proteinExistence type="inferred from homology"/>
<dbReference type="InterPro" id="IPR013249">
    <property type="entry name" value="RNA_pol_sigma70_r4_t2"/>
</dbReference>
<organism evidence="8 9">
    <name type="scientific">Polyangium sorediatum</name>
    <dbReference type="NCBI Taxonomy" id="889274"/>
    <lineage>
        <taxon>Bacteria</taxon>
        <taxon>Pseudomonadati</taxon>
        <taxon>Myxococcota</taxon>
        <taxon>Polyangia</taxon>
        <taxon>Polyangiales</taxon>
        <taxon>Polyangiaceae</taxon>
        <taxon>Polyangium</taxon>
    </lineage>
</organism>
<dbReference type="InterPro" id="IPR014284">
    <property type="entry name" value="RNA_pol_sigma-70_dom"/>
</dbReference>
<reference evidence="8 9" key="1">
    <citation type="submission" date="2023-04" db="EMBL/GenBank/DDBJ databases">
        <title>The genome sequence of Polyangium sorediatum DSM14670.</title>
        <authorList>
            <person name="Zhang X."/>
        </authorList>
    </citation>
    <scope>NUCLEOTIDE SEQUENCE [LARGE SCALE GENOMIC DNA]</scope>
    <source>
        <strain evidence="8 9">DSM 14670</strain>
    </source>
</reference>
<evidence type="ECO:0000259" key="7">
    <source>
        <dbReference type="Pfam" id="PF08281"/>
    </source>
</evidence>
<accession>A0ABT6NJR8</accession>
<comment type="caution">
    <text evidence="8">The sequence shown here is derived from an EMBL/GenBank/DDBJ whole genome shotgun (WGS) entry which is preliminary data.</text>
</comment>
<sequence>MGTSHLSTRTSEPPAAGSGGGVVVRALPFVGDDAVLVTAVRAGNRAATAALYDRYEAHVMRTLVRVLGADRELADIHHDVFVRALGSIDELRDPGALRAWLTSIAIFTARTCILRRSRRFWLRLLPWYEVPEVEAPLPNSEVTEALRATYTILDGLPVDERIAFALRFVGGMELTEVAEACGVSLATIKRRLARAEAHFTEQAREHPALSDWLEGSARWGAPKKR</sequence>
<dbReference type="Gene3D" id="1.10.1740.10">
    <property type="match status" value="1"/>
</dbReference>
<feature type="domain" description="RNA polymerase sigma factor 70 region 4 type 2" evidence="7">
    <location>
        <begin position="148"/>
        <end position="198"/>
    </location>
</feature>